<protein>
    <recommendedName>
        <fullName evidence="3">Endonuclease/exonuclease/phosphatase domain-containing protein</fullName>
    </recommendedName>
</protein>
<evidence type="ECO:0000256" key="1">
    <source>
        <dbReference type="SAM" id="MobiDB-lite"/>
    </source>
</evidence>
<gene>
    <name evidence="2" type="ORF">OCBIM_22002932mg</name>
</gene>
<name>A0A0L8HXX2_OCTBM</name>
<evidence type="ECO:0000313" key="2">
    <source>
        <dbReference type="EMBL" id="KOF94041.1"/>
    </source>
</evidence>
<feature type="region of interest" description="Disordered" evidence="1">
    <location>
        <begin position="1"/>
        <end position="28"/>
    </location>
</feature>
<evidence type="ECO:0008006" key="3">
    <source>
        <dbReference type="Google" id="ProtNLM"/>
    </source>
</evidence>
<dbReference type="EMBL" id="KQ417050">
    <property type="protein sequence ID" value="KOF94041.1"/>
    <property type="molecule type" value="Genomic_DNA"/>
</dbReference>
<sequence>MRSQTKGDQTPSSRPQRQSKQRRAISSARGLIPAEEGNAYILRLGNLLLSGRNTTKSFVSQHLNFGAWNICTLQDKSDIHRLEQRTALVCKELTRFNIDIAALSETRLPGEGSIRDAGSKYTIFGRGRILMNHVSMKLSMELASPSKCNSWTNIDSSQLPSDRFLTLISVYAPTLTSEDVVKASFYNLLDRTIQTVPTHDKLVVLGDFKGRVGSDHCLWNGHHSIGKCNANDQFLLGLCAELELVITNSLFRRTTRQKQPGNTHDDCWMDHRLLISRFDIKIRYPPKQVSANIPCRRFDCAKLQNSQASQDFGKSIARHLMDLPEPTSIEDRWTSLREAMTAAAEETIGFSRKKGQDWFDENDETISCLIEAKLRTRLAFENHVTAENKRKRQQASVECQRGIREAQKIWQGKAEEMQIYADQRDLRSFYAATKVIFGPTRSSLGGLKNAAGPTITDTQGILDRWKSHIKCLLNDHLRTPDDVLQNTTQLLIHHWMPSRCSHTMSSTKHLLA</sequence>
<proteinExistence type="predicted"/>
<accession>A0A0L8HXX2</accession>
<dbReference type="InterPro" id="IPR036691">
    <property type="entry name" value="Endo/exonu/phosph_ase_sf"/>
</dbReference>
<dbReference type="AlphaFoldDB" id="A0A0L8HXX2"/>
<dbReference type="Gene3D" id="3.60.10.10">
    <property type="entry name" value="Endonuclease/exonuclease/phosphatase"/>
    <property type="match status" value="1"/>
</dbReference>
<dbReference type="SUPFAM" id="SSF56219">
    <property type="entry name" value="DNase I-like"/>
    <property type="match status" value="1"/>
</dbReference>
<dbReference type="STRING" id="37653.A0A0L8HXX2"/>
<organism evidence="2">
    <name type="scientific">Octopus bimaculoides</name>
    <name type="common">California two-spotted octopus</name>
    <dbReference type="NCBI Taxonomy" id="37653"/>
    <lineage>
        <taxon>Eukaryota</taxon>
        <taxon>Metazoa</taxon>
        <taxon>Spiralia</taxon>
        <taxon>Lophotrochozoa</taxon>
        <taxon>Mollusca</taxon>
        <taxon>Cephalopoda</taxon>
        <taxon>Coleoidea</taxon>
        <taxon>Octopodiformes</taxon>
        <taxon>Octopoda</taxon>
        <taxon>Incirrata</taxon>
        <taxon>Octopodidae</taxon>
        <taxon>Octopus</taxon>
    </lineage>
</organism>
<dbReference type="OrthoDB" id="6144240at2759"/>
<reference evidence="2" key="1">
    <citation type="submission" date="2015-07" db="EMBL/GenBank/DDBJ databases">
        <title>MeaNS - Measles Nucleotide Surveillance Program.</title>
        <authorList>
            <person name="Tran T."/>
            <person name="Druce J."/>
        </authorList>
    </citation>
    <scope>NUCLEOTIDE SEQUENCE</scope>
    <source>
        <strain evidence="2">UCB-OBI-ISO-001</strain>
        <tissue evidence="2">Gonad</tissue>
    </source>
</reference>